<dbReference type="PRINTS" id="PR00081">
    <property type="entry name" value="GDHRDH"/>
</dbReference>
<organism evidence="1 2">
    <name type="scientific">Xylaria arbuscula</name>
    <dbReference type="NCBI Taxonomy" id="114810"/>
    <lineage>
        <taxon>Eukaryota</taxon>
        <taxon>Fungi</taxon>
        <taxon>Dikarya</taxon>
        <taxon>Ascomycota</taxon>
        <taxon>Pezizomycotina</taxon>
        <taxon>Sordariomycetes</taxon>
        <taxon>Xylariomycetidae</taxon>
        <taxon>Xylariales</taxon>
        <taxon>Xylariaceae</taxon>
        <taxon>Xylaria</taxon>
    </lineage>
</organism>
<dbReference type="Pfam" id="PF00106">
    <property type="entry name" value="adh_short"/>
    <property type="match status" value="2"/>
</dbReference>
<dbReference type="VEuPathDB" id="FungiDB:F4678DRAFT_443294"/>
<gene>
    <name evidence="1" type="ORF">NPX13_g4888</name>
</gene>
<dbReference type="Gene3D" id="3.40.50.720">
    <property type="entry name" value="NAD(P)-binding Rossmann-like Domain"/>
    <property type="match status" value="3"/>
</dbReference>
<comment type="caution">
    <text evidence="1">The sequence shown here is derived from an EMBL/GenBank/DDBJ whole genome shotgun (WGS) entry which is preliminary data.</text>
</comment>
<reference evidence="1" key="1">
    <citation type="submission" date="2022-07" db="EMBL/GenBank/DDBJ databases">
        <title>Genome Sequence of Xylaria arbuscula.</title>
        <authorList>
            <person name="Buettner E."/>
        </authorList>
    </citation>
    <scope>NUCLEOTIDE SEQUENCE</scope>
    <source>
        <strain evidence="1">VT107</strain>
    </source>
</reference>
<dbReference type="InterPro" id="IPR002347">
    <property type="entry name" value="SDR_fam"/>
</dbReference>
<dbReference type="EMBL" id="JANPWZ010000727">
    <property type="protein sequence ID" value="KAJ3572914.1"/>
    <property type="molecule type" value="Genomic_DNA"/>
</dbReference>
<dbReference type="SUPFAM" id="SSF51735">
    <property type="entry name" value="NAD(P)-binding Rossmann-fold domains"/>
    <property type="match status" value="2"/>
</dbReference>
<protein>
    <submittedName>
        <fullName evidence="1">Uncharacterized protein</fullName>
    </submittedName>
</protein>
<dbReference type="VEuPathDB" id="FungiDB:F4678DRAFT_431014"/>
<evidence type="ECO:0000313" key="2">
    <source>
        <dbReference type="Proteomes" id="UP001148614"/>
    </source>
</evidence>
<dbReference type="InterPro" id="IPR036291">
    <property type="entry name" value="NAD(P)-bd_dom_sf"/>
</dbReference>
<accession>A0A9W8TN73</accession>
<dbReference type="PANTHER" id="PTHR45458">
    <property type="entry name" value="SHORT-CHAIN DEHYDROGENASE/REDUCTASE SDR"/>
    <property type="match status" value="1"/>
</dbReference>
<evidence type="ECO:0000313" key="1">
    <source>
        <dbReference type="EMBL" id="KAJ3572914.1"/>
    </source>
</evidence>
<name>A0A9W8TN73_9PEZI</name>
<dbReference type="InterPro" id="IPR052184">
    <property type="entry name" value="SDR_enzymes"/>
</dbReference>
<keyword evidence="2" id="KW-1185">Reference proteome</keyword>
<dbReference type="GO" id="GO:0016616">
    <property type="term" value="F:oxidoreductase activity, acting on the CH-OH group of donors, NAD or NADP as acceptor"/>
    <property type="evidence" value="ECO:0007669"/>
    <property type="project" value="TreeGrafter"/>
</dbReference>
<dbReference type="Proteomes" id="UP001148614">
    <property type="component" value="Unassembled WGS sequence"/>
</dbReference>
<proteinExistence type="predicted"/>
<dbReference type="PANTHER" id="PTHR45458:SF3">
    <property type="entry name" value="CHAIN DEHYDROGENASE (ATSC), PUTATIVE-RELATED"/>
    <property type="match status" value="1"/>
</dbReference>
<dbReference type="AlphaFoldDB" id="A0A9W8TN73"/>
<sequence>MSSKLESQASFEATLFGFLRRQFTRPKPLATTKLTNQVAIVTGSNVGLGFEACRHLLKLGVSRLIMAVRSQERGNRAAQDLRKEYPSATISVWIVDFESYQSVCAFADRCKTLPSLDMAILNAGIMKSPFTVVPSTKHETMLQFRIIDRAYEVGVETDGPVLQQLDTPEHFTQFEWYGKTKLLLTLFVSKLAEHVNPDNVLVNMANPGMTKGTDFFRGVPSLLLPIIRFGQFILARSPEVAATIYVDAVSTRGKESHGSFLSDWVIKPYPALHYTPEGYQIRDKLWQETMAELNFAGASSIIENLKSSSIMGTVSLRTGICIVDLLAPEEFAMPSYVVTGASKGLGFEFLRQLSENSENLVIGIARDKAATRKKVSEELNERSNIHILQGDITDYESIKKAVEEASVLTGGALDFLVANAAYVSQWDAYDSIGNLGKKPQELEDDLLKSFKVNVLSNIHLLNQFMPLILKGQSKKVIVLSSGHADLDSIRLYDLDVACGYAISKAAMNAAVAKFSAQYKKDGILVMSICPGSADTGQFANITPDQLQSAMTLMGKFQQYAPNFTGPGAPKDAVRDVINVWEKAGVDNGDGGNFVSHFGNKQWL</sequence>